<evidence type="ECO:0000313" key="7">
    <source>
        <dbReference type="EMBL" id="GIL53846.1"/>
    </source>
</evidence>
<keyword evidence="8" id="KW-1185">Reference proteome</keyword>
<gene>
    <name evidence="7" type="ORF">Vafri_9477</name>
</gene>
<dbReference type="InterPro" id="IPR016024">
    <property type="entry name" value="ARM-type_fold"/>
</dbReference>
<dbReference type="PROSITE" id="PS50166">
    <property type="entry name" value="IMPORTIN_B_NT"/>
    <property type="match status" value="1"/>
</dbReference>
<dbReference type="InterPro" id="IPR013598">
    <property type="entry name" value="Exportin-1/Importin-b-like"/>
</dbReference>
<evidence type="ECO:0000256" key="1">
    <source>
        <dbReference type="ARBA" id="ARBA00004123"/>
    </source>
</evidence>
<dbReference type="InterPro" id="IPR011989">
    <property type="entry name" value="ARM-like"/>
</dbReference>
<dbReference type="Pfam" id="PF08389">
    <property type="entry name" value="Xpo1"/>
    <property type="match status" value="1"/>
</dbReference>
<reference evidence="7" key="1">
    <citation type="journal article" date="2021" name="Proc. Natl. Acad. Sci. U.S.A.">
        <title>Three genomes in the algal genus Volvox reveal the fate of a haploid sex-determining region after a transition to homothallism.</title>
        <authorList>
            <person name="Yamamoto K."/>
            <person name="Hamaji T."/>
            <person name="Kawai-Toyooka H."/>
            <person name="Matsuzaki R."/>
            <person name="Takahashi F."/>
            <person name="Nishimura Y."/>
            <person name="Kawachi M."/>
            <person name="Noguchi H."/>
            <person name="Minakuchi Y."/>
            <person name="Umen J.G."/>
            <person name="Toyoda A."/>
            <person name="Nozaki H."/>
        </authorList>
    </citation>
    <scope>NUCLEOTIDE SEQUENCE</scope>
    <source>
        <strain evidence="7">NIES-3780</strain>
    </source>
</reference>
<comment type="caution">
    <text evidence="7">The sequence shown here is derived from an EMBL/GenBank/DDBJ whole genome shotgun (WGS) entry which is preliminary data.</text>
</comment>
<dbReference type="Gene3D" id="1.25.10.10">
    <property type="entry name" value="Leucine-rich Repeat Variant"/>
    <property type="match status" value="1"/>
</dbReference>
<sequence length="568" mass="60811">MAASQLLAALNALYHHDDLKMKDEADRWLEQWQQSVEAWSVADGVLHDPNSSMEAQYFCAQTLRTKVQRDFEELPQEAVDSLRDSLLQLLIHFSKGAPPVRTQLCLALAALAVHVPAERWGEGGVVRWFAVKFSPLPPDLALPCMLELLTVLPQEVHSYKIAVRPERRRAFSGELQANTGAAFEILTSCLSQPGERTRTQVLEAFGSWLKLNEGRPLPSIAAAAAATSGGAGAGEDATAVLARHRLVEASLEGLHSTGETFHAAVDAICEVIWTTVDFNLPSPAGSGDPSSGSPNGGGSGNGPPALSRAALPLVQAIVPAIMGLRGRFSVAAGRGGSGAREGEYDDDEDSAKGMARLFCEVGEAYMSLIIEAVPAVRAPVEALLEVVAYPDFGICSMSFNFWHRLSRQLVNGLSSGGTNSSADEAAERERRRQFFQPAYERLVQLIRGRVRENESYATLSKDEKHEFRSSRDEVGDTLDDAAAVLGFGRCLSLLVEPLAALGAPPPPPPSPPPPQQGRAAANGGGNPSGDASGRGYDWRTAEAALFCIKYGIAERTGRRRGAHVCKSG</sequence>
<protein>
    <recommendedName>
        <fullName evidence="6">Importin N-terminal domain-containing protein</fullName>
    </recommendedName>
</protein>
<evidence type="ECO:0000256" key="4">
    <source>
        <dbReference type="ARBA" id="ARBA00023242"/>
    </source>
</evidence>
<dbReference type="Pfam" id="PF03810">
    <property type="entry name" value="IBN_N"/>
    <property type="match status" value="1"/>
</dbReference>
<dbReference type="EMBL" id="BNCO01000016">
    <property type="protein sequence ID" value="GIL53846.1"/>
    <property type="molecule type" value="Genomic_DNA"/>
</dbReference>
<feature type="compositionally biased region" description="Pro residues" evidence="5">
    <location>
        <begin position="503"/>
        <end position="515"/>
    </location>
</feature>
<dbReference type="GO" id="GO:0005737">
    <property type="term" value="C:cytoplasm"/>
    <property type="evidence" value="ECO:0007669"/>
    <property type="project" value="TreeGrafter"/>
</dbReference>
<dbReference type="PANTHER" id="PTHR12363:SF33">
    <property type="entry name" value="IMPORTIN-13"/>
    <property type="match status" value="1"/>
</dbReference>
<feature type="region of interest" description="Disordered" evidence="5">
    <location>
        <begin position="501"/>
        <end position="535"/>
    </location>
</feature>
<dbReference type="GO" id="GO:0031267">
    <property type="term" value="F:small GTPase binding"/>
    <property type="evidence" value="ECO:0007669"/>
    <property type="project" value="InterPro"/>
</dbReference>
<evidence type="ECO:0000256" key="3">
    <source>
        <dbReference type="ARBA" id="ARBA00022448"/>
    </source>
</evidence>
<comment type="subcellular location">
    <subcellularLocation>
        <location evidence="1">Nucleus</location>
    </subcellularLocation>
</comment>
<keyword evidence="4" id="KW-0539">Nucleus</keyword>
<comment type="similarity">
    <text evidence="2">Belongs to the importin beta family.</text>
</comment>
<dbReference type="SMART" id="SM00913">
    <property type="entry name" value="IBN_N"/>
    <property type="match status" value="1"/>
</dbReference>
<dbReference type="InterPro" id="IPR001494">
    <property type="entry name" value="Importin-beta_N"/>
</dbReference>
<feature type="compositionally biased region" description="Low complexity" evidence="5">
    <location>
        <begin position="283"/>
        <end position="293"/>
    </location>
</feature>
<evidence type="ECO:0000256" key="2">
    <source>
        <dbReference type="ARBA" id="ARBA00007991"/>
    </source>
</evidence>
<feature type="region of interest" description="Disordered" evidence="5">
    <location>
        <begin position="283"/>
        <end position="304"/>
    </location>
</feature>
<dbReference type="Proteomes" id="UP000747399">
    <property type="component" value="Unassembled WGS sequence"/>
</dbReference>
<dbReference type="InterPro" id="IPR051345">
    <property type="entry name" value="Importin_beta-like_NTR"/>
</dbReference>
<evidence type="ECO:0000313" key="8">
    <source>
        <dbReference type="Proteomes" id="UP000747399"/>
    </source>
</evidence>
<evidence type="ECO:0000256" key="5">
    <source>
        <dbReference type="SAM" id="MobiDB-lite"/>
    </source>
</evidence>
<dbReference type="SUPFAM" id="SSF48371">
    <property type="entry name" value="ARM repeat"/>
    <property type="match status" value="1"/>
</dbReference>
<proteinExistence type="inferred from homology"/>
<dbReference type="AlphaFoldDB" id="A0A8J4B8P4"/>
<dbReference type="PANTHER" id="PTHR12363">
    <property type="entry name" value="TRANSPORTIN 3 AND IMPORTIN 13"/>
    <property type="match status" value="1"/>
</dbReference>
<dbReference type="InterPro" id="IPR057941">
    <property type="entry name" value="TPR_TNPO3_IPO13_2nd"/>
</dbReference>
<evidence type="ECO:0000259" key="6">
    <source>
        <dbReference type="PROSITE" id="PS50166"/>
    </source>
</evidence>
<keyword evidence="3" id="KW-0813">Transport</keyword>
<name>A0A8J4B8P4_9CHLO</name>
<feature type="domain" description="Importin N-terminal" evidence="6">
    <location>
        <begin position="25"/>
        <end position="92"/>
    </location>
</feature>
<dbReference type="Pfam" id="PF24138">
    <property type="entry name" value="TPR_TNPO3_IPO13_2nd"/>
    <property type="match status" value="1"/>
</dbReference>
<accession>A0A8J4B8P4</accession>
<organism evidence="7 8">
    <name type="scientific">Volvox africanus</name>
    <dbReference type="NCBI Taxonomy" id="51714"/>
    <lineage>
        <taxon>Eukaryota</taxon>
        <taxon>Viridiplantae</taxon>
        <taxon>Chlorophyta</taxon>
        <taxon>core chlorophytes</taxon>
        <taxon>Chlorophyceae</taxon>
        <taxon>CS clade</taxon>
        <taxon>Chlamydomonadales</taxon>
        <taxon>Volvocaceae</taxon>
        <taxon>Volvox</taxon>
    </lineage>
</organism>
<dbReference type="GO" id="GO:0006606">
    <property type="term" value="P:protein import into nucleus"/>
    <property type="evidence" value="ECO:0007669"/>
    <property type="project" value="TreeGrafter"/>
</dbReference>
<dbReference type="GO" id="GO:0005634">
    <property type="term" value="C:nucleus"/>
    <property type="evidence" value="ECO:0007669"/>
    <property type="project" value="UniProtKB-SubCell"/>
</dbReference>